<comment type="caution">
    <text evidence="1">The sequence shown here is derived from an EMBL/GenBank/DDBJ whole genome shotgun (WGS) entry which is preliminary data.</text>
</comment>
<name>A0A329UI79_9FIRM</name>
<accession>A0A329UI79</accession>
<organism evidence="1 2">
    <name type="scientific">Faecalibacterium prausnitzii</name>
    <dbReference type="NCBI Taxonomy" id="853"/>
    <lineage>
        <taxon>Bacteria</taxon>
        <taxon>Bacillati</taxon>
        <taxon>Bacillota</taxon>
        <taxon>Clostridia</taxon>
        <taxon>Eubacteriales</taxon>
        <taxon>Oscillospiraceae</taxon>
        <taxon>Faecalibacterium</taxon>
    </lineage>
</organism>
<dbReference type="Proteomes" id="UP000250583">
    <property type="component" value="Unassembled WGS sequence"/>
</dbReference>
<dbReference type="RefSeq" id="WP_112147634.1">
    <property type="nucleotide sequence ID" value="NZ_PRLE01000001.1"/>
</dbReference>
<proteinExistence type="predicted"/>
<dbReference type="AlphaFoldDB" id="A0A329UI79"/>
<evidence type="ECO:0000313" key="1">
    <source>
        <dbReference type="EMBL" id="RAW61275.1"/>
    </source>
</evidence>
<evidence type="ECO:0000313" key="2">
    <source>
        <dbReference type="Proteomes" id="UP000250583"/>
    </source>
</evidence>
<dbReference type="OrthoDB" id="2609750at2"/>
<gene>
    <name evidence="1" type="ORF">C4N22_00885</name>
</gene>
<reference evidence="1 2" key="1">
    <citation type="submission" date="2018-02" db="EMBL/GenBank/DDBJ databases">
        <title>Complete genome sequencing of Faecalibacterium prausnitzii strains isolated from the human gut.</title>
        <authorList>
            <person name="Fitzgerald B.C."/>
            <person name="Shkoporov A.N."/>
            <person name="Ross P.R."/>
            <person name="Hill C."/>
        </authorList>
    </citation>
    <scope>NUCLEOTIDE SEQUENCE [LARGE SCALE GENOMIC DNA]</scope>
    <source>
        <strain evidence="1 2">APC923/61-1</strain>
    </source>
</reference>
<dbReference type="EMBL" id="PRLE01000001">
    <property type="protein sequence ID" value="RAW61275.1"/>
    <property type="molecule type" value="Genomic_DNA"/>
</dbReference>
<sequence>MATTEAKVLMTCKDASGNKMLLYPATKAEQVDGLGTAAVKNTGDFAAASHNHDSRYYTESEIDTKLNGKANSSHTHNYAGSGSAGGTAASVNGFTFGVQTSDPGAGSSLTTNKFLFVYE</sequence>
<protein>
    <submittedName>
        <fullName evidence="1">Uncharacterized protein</fullName>
    </submittedName>
</protein>